<dbReference type="RefSeq" id="XP_018035254.1">
    <property type="nucleotide sequence ID" value="XM_018187500.1"/>
</dbReference>
<proteinExistence type="predicted"/>
<dbReference type="InParanoid" id="A0A177CDL2"/>
<reference evidence="1 2" key="1">
    <citation type="submission" date="2016-05" db="EMBL/GenBank/DDBJ databases">
        <title>Comparative analysis of secretome profiles of manganese(II)-oxidizing ascomycete fungi.</title>
        <authorList>
            <consortium name="DOE Joint Genome Institute"/>
            <person name="Zeiner C.A."/>
            <person name="Purvine S.O."/>
            <person name="Zink E.M."/>
            <person name="Wu S."/>
            <person name="Pasa-Tolic L."/>
            <person name="Chaput D.L."/>
            <person name="Haridas S."/>
            <person name="Grigoriev I.V."/>
            <person name="Santelli C.M."/>
            <person name="Hansel C.M."/>
        </authorList>
    </citation>
    <scope>NUCLEOTIDE SEQUENCE [LARGE SCALE GENOMIC DNA]</scope>
    <source>
        <strain evidence="1 2">AP3s5-JAC2a</strain>
    </source>
</reference>
<dbReference type="EMBL" id="KV441553">
    <property type="protein sequence ID" value="OAG04889.1"/>
    <property type="molecule type" value="Genomic_DNA"/>
</dbReference>
<protein>
    <submittedName>
        <fullName evidence="1">Uncharacterized protein</fullName>
    </submittedName>
</protein>
<evidence type="ECO:0000313" key="2">
    <source>
        <dbReference type="Proteomes" id="UP000077069"/>
    </source>
</evidence>
<dbReference type="Proteomes" id="UP000077069">
    <property type="component" value="Unassembled WGS sequence"/>
</dbReference>
<dbReference type="AlphaFoldDB" id="A0A177CDL2"/>
<dbReference type="GeneID" id="28770986"/>
<organism evidence="1 2">
    <name type="scientific">Paraphaeosphaeria sporulosa</name>
    <dbReference type="NCBI Taxonomy" id="1460663"/>
    <lineage>
        <taxon>Eukaryota</taxon>
        <taxon>Fungi</taxon>
        <taxon>Dikarya</taxon>
        <taxon>Ascomycota</taxon>
        <taxon>Pezizomycotina</taxon>
        <taxon>Dothideomycetes</taxon>
        <taxon>Pleosporomycetidae</taxon>
        <taxon>Pleosporales</taxon>
        <taxon>Massarineae</taxon>
        <taxon>Didymosphaeriaceae</taxon>
        <taxon>Paraphaeosphaeria</taxon>
    </lineage>
</organism>
<accession>A0A177CDL2</accession>
<dbReference type="OrthoDB" id="1577640at2759"/>
<dbReference type="STRING" id="1460663.A0A177CDL2"/>
<name>A0A177CDL2_9PLEO</name>
<evidence type="ECO:0000313" key="1">
    <source>
        <dbReference type="EMBL" id="OAG04889.1"/>
    </source>
</evidence>
<keyword evidence="2" id="KW-1185">Reference proteome</keyword>
<sequence length="260" mass="30151">MGRSSKAGRTRRSSDPVCIGSNCNLYRGLRRYSFASTTSFTDTAPQLRKSLEKELSIPPFLFERLYQHSNGFAGHNVQLDRAQKVETYTHWSRFTIKQAYENLMPKRTFTPHIPHHQPGLNNRSDNQAVHGPQSVQHGWEWYEMGFFASWKPSGLLTLICFDLPTKSQSKIQSTMDSHTVDISNPYSTFLLVLEELLRLYDDSVWSIRNHISQWEATERRKEKPIETDYSRLHEIARHGVHVNETLSVAIRSLKNMGQHY</sequence>
<gene>
    <name evidence="1" type="ORF">CC84DRAFT_808701</name>
</gene>